<name>A0ABU5P1V8_9GAMM</name>
<keyword evidence="8" id="KW-1185">Reference proteome</keyword>
<evidence type="ECO:0000256" key="2">
    <source>
        <dbReference type="ARBA" id="ARBA00023015"/>
    </source>
</evidence>
<evidence type="ECO:0000256" key="3">
    <source>
        <dbReference type="ARBA" id="ARBA00023125"/>
    </source>
</evidence>
<accession>A0ABU5P1V8</accession>
<evidence type="ECO:0000313" key="8">
    <source>
        <dbReference type="Proteomes" id="UP001305746"/>
    </source>
</evidence>
<dbReference type="PANTHER" id="PTHR30293">
    <property type="entry name" value="TRANSCRIPTIONAL REGULATORY PROTEIN NAC-RELATED"/>
    <property type="match status" value="1"/>
</dbReference>
<organism evidence="7 8">
    <name type="scientific">Marinobacter qingdaonensis</name>
    <dbReference type="NCBI Taxonomy" id="3108486"/>
    <lineage>
        <taxon>Bacteria</taxon>
        <taxon>Pseudomonadati</taxon>
        <taxon>Pseudomonadota</taxon>
        <taxon>Gammaproteobacteria</taxon>
        <taxon>Pseudomonadales</taxon>
        <taxon>Marinobacteraceae</taxon>
        <taxon>Marinobacter</taxon>
    </lineage>
</organism>
<dbReference type="InterPro" id="IPR036390">
    <property type="entry name" value="WH_DNA-bd_sf"/>
</dbReference>
<dbReference type="SUPFAM" id="SSF53850">
    <property type="entry name" value="Periplasmic binding protein-like II"/>
    <property type="match status" value="1"/>
</dbReference>
<comment type="caution">
    <text evidence="7">The sequence shown here is derived from an EMBL/GenBank/DDBJ whole genome shotgun (WGS) entry which is preliminary data.</text>
</comment>
<proteinExistence type="inferred from homology"/>
<keyword evidence="2" id="KW-0805">Transcription regulation</keyword>
<dbReference type="InterPro" id="IPR000847">
    <property type="entry name" value="LysR_HTH_N"/>
</dbReference>
<gene>
    <name evidence="7" type="ORF">U5822_15405</name>
</gene>
<keyword evidence="3" id="KW-0238">DNA-binding</keyword>
<keyword evidence="4" id="KW-0010">Activator</keyword>
<dbReference type="Gene3D" id="1.10.10.10">
    <property type="entry name" value="Winged helix-like DNA-binding domain superfamily/Winged helix DNA-binding domain"/>
    <property type="match status" value="1"/>
</dbReference>
<dbReference type="InterPro" id="IPR005119">
    <property type="entry name" value="LysR_subst-bd"/>
</dbReference>
<dbReference type="RefSeq" id="WP_322856494.1">
    <property type="nucleotide sequence ID" value="NZ_JAYDCJ010000003.1"/>
</dbReference>
<evidence type="ECO:0000256" key="5">
    <source>
        <dbReference type="ARBA" id="ARBA00023163"/>
    </source>
</evidence>
<dbReference type="PANTHER" id="PTHR30293:SF0">
    <property type="entry name" value="NITROGEN ASSIMILATION REGULATORY PROTEIN NAC"/>
    <property type="match status" value="1"/>
</dbReference>
<evidence type="ECO:0000313" key="7">
    <source>
        <dbReference type="EMBL" id="MEA1082061.1"/>
    </source>
</evidence>
<dbReference type="EMBL" id="JAYDCJ010000003">
    <property type="protein sequence ID" value="MEA1082061.1"/>
    <property type="molecule type" value="Genomic_DNA"/>
</dbReference>
<evidence type="ECO:0000256" key="4">
    <source>
        <dbReference type="ARBA" id="ARBA00023159"/>
    </source>
</evidence>
<dbReference type="Pfam" id="PF03466">
    <property type="entry name" value="LysR_substrate"/>
    <property type="match status" value="1"/>
</dbReference>
<dbReference type="Gene3D" id="3.40.190.290">
    <property type="match status" value="1"/>
</dbReference>
<dbReference type="SUPFAM" id="SSF46785">
    <property type="entry name" value="Winged helix' DNA-binding domain"/>
    <property type="match status" value="1"/>
</dbReference>
<evidence type="ECO:0000256" key="1">
    <source>
        <dbReference type="ARBA" id="ARBA00009437"/>
    </source>
</evidence>
<evidence type="ECO:0000259" key="6">
    <source>
        <dbReference type="PROSITE" id="PS50931"/>
    </source>
</evidence>
<keyword evidence="5" id="KW-0804">Transcription</keyword>
<dbReference type="PROSITE" id="PS50931">
    <property type="entry name" value="HTH_LYSR"/>
    <property type="match status" value="1"/>
</dbReference>
<dbReference type="InterPro" id="IPR036388">
    <property type="entry name" value="WH-like_DNA-bd_sf"/>
</dbReference>
<dbReference type="Proteomes" id="UP001305746">
    <property type="component" value="Unassembled WGS sequence"/>
</dbReference>
<comment type="similarity">
    <text evidence="1">Belongs to the LysR transcriptional regulatory family.</text>
</comment>
<dbReference type="Pfam" id="PF00126">
    <property type="entry name" value="HTH_1"/>
    <property type="match status" value="1"/>
</dbReference>
<dbReference type="PRINTS" id="PR00039">
    <property type="entry name" value="HTHLYSR"/>
</dbReference>
<dbReference type="CDD" id="cd05466">
    <property type="entry name" value="PBP2_LTTR_substrate"/>
    <property type="match status" value="1"/>
</dbReference>
<feature type="domain" description="HTH lysR-type" evidence="6">
    <location>
        <begin position="1"/>
        <end position="58"/>
    </location>
</feature>
<protein>
    <submittedName>
        <fullName evidence="7">LysR family transcriptional regulator</fullName>
    </submittedName>
</protein>
<sequence length="297" mass="33440">MDIKQLKFLIALDQTRHFGKAAELCHVTQPALSMRIRNLEEELDLVLIERGQRFEGFTEGGERVLAWARSVLAAYDGLRSEAANCRGELVGNLRLGIVPLSSLNPMALVQPLFQRYPELSFQLRSMSSEEIVDGLMRNQLDLGLCYLEHVDPEHFESLELGTTRMGLLYDTRHFQFEQAELSWEEISSLPLGLLTRGTHYRHSIALNFSSRGLDPRSILESDSTMHLVQAVSTGMCCAMMPLHSGVESLSEELRILPVIGATTMAPMGLLMRRTEPRSALAERCFEAAREIFMEEAD</sequence>
<reference evidence="7 8" key="1">
    <citation type="submission" date="2023-12" db="EMBL/GenBank/DDBJ databases">
        <title>Marinobacter qingdaonensis sp. nov., isolated from the intertidal sediment of Qingdao, PR China.</title>
        <authorList>
            <person name="Li Y."/>
        </authorList>
    </citation>
    <scope>NUCLEOTIDE SEQUENCE [LARGE SCALE GENOMIC DNA]</scope>
    <source>
        <strain evidence="7 8">ASW11-75</strain>
    </source>
</reference>